<evidence type="ECO:0000313" key="2">
    <source>
        <dbReference type="Proteomes" id="UP000886595"/>
    </source>
</evidence>
<comment type="caution">
    <text evidence="1">The sequence shown here is derived from an EMBL/GenBank/DDBJ whole genome shotgun (WGS) entry which is preliminary data.</text>
</comment>
<dbReference type="AlphaFoldDB" id="A0A8X7R6H3"/>
<sequence>MLTVAEIAPVASVEPFGIPSRSIGQLRGNRTFVGRVVLQFLALLAGLKSFDFCYLGCILLKSGDYGNIVLRPDGSGIYPPGTRSNMFALCTGPALHNAYVLSDKATVLLHPLAWRLWVDMVSCDFGPRLVHMQGLTWVWSRNPLFG</sequence>
<organism evidence="1 2">
    <name type="scientific">Brassica carinata</name>
    <name type="common">Ethiopian mustard</name>
    <name type="synonym">Abyssinian cabbage</name>
    <dbReference type="NCBI Taxonomy" id="52824"/>
    <lineage>
        <taxon>Eukaryota</taxon>
        <taxon>Viridiplantae</taxon>
        <taxon>Streptophyta</taxon>
        <taxon>Embryophyta</taxon>
        <taxon>Tracheophyta</taxon>
        <taxon>Spermatophyta</taxon>
        <taxon>Magnoliopsida</taxon>
        <taxon>eudicotyledons</taxon>
        <taxon>Gunneridae</taxon>
        <taxon>Pentapetalae</taxon>
        <taxon>rosids</taxon>
        <taxon>malvids</taxon>
        <taxon>Brassicales</taxon>
        <taxon>Brassicaceae</taxon>
        <taxon>Brassiceae</taxon>
        <taxon>Brassica</taxon>
    </lineage>
</organism>
<dbReference type="Proteomes" id="UP000886595">
    <property type="component" value="Unassembled WGS sequence"/>
</dbReference>
<gene>
    <name evidence="1" type="ORF">Bca52824_054005</name>
</gene>
<protein>
    <submittedName>
        <fullName evidence="1">Uncharacterized protein</fullName>
    </submittedName>
</protein>
<reference evidence="1 2" key="1">
    <citation type="submission" date="2020-02" db="EMBL/GenBank/DDBJ databases">
        <authorList>
            <person name="Ma Q."/>
            <person name="Huang Y."/>
            <person name="Song X."/>
            <person name="Pei D."/>
        </authorList>
    </citation>
    <scope>NUCLEOTIDE SEQUENCE [LARGE SCALE GENOMIC DNA]</scope>
    <source>
        <strain evidence="1">Sxm20200214</strain>
        <tissue evidence="1">Leaf</tissue>
    </source>
</reference>
<evidence type="ECO:0000313" key="1">
    <source>
        <dbReference type="EMBL" id="KAG2282785.1"/>
    </source>
</evidence>
<dbReference type="OrthoDB" id="10504968at2759"/>
<accession>A0A8X7R6H3</accession>
<keyword evidence="2" id="KW-1185">Reference proteome</keyword>
<dbReference type="EMBL" id="JAAMPC010000011">
    <property type="protein sequence ID" value="KAG2282785.1"/>
    <property type="molecule type" value="Genomic_DNA"/>
</dbReference>
<name>A0A8X7R6H3_BRACI</name>
<proteinExistence type="predicted"/>